<dbReference type="PANTHER" id="PTHR43783:SF1">
    <property type="entry name" value="UDP-N-ACETYLGLUCOSAMINE 1-CARBOXYVINYLTRANSFERASE"/>
    <property type="match status" value="1"/>
</dbReference>
<evidence type="ECO:0000256" key="2">
    <source>
        <dbReference type="ARBA" id="ARBA00004752"/>
    </source>
</evidence>
<dbReference type="Gene3D" id="3.65.10.10">
    <property type="entry name" value="Enolpyruvate transferase domain"/>
    <property type="match status" value="2"/>
</dbReference>
<feature type="active site" description="Proton donor" evidence="12">
    <location>
        <position position="120"/>
    </location>
</feature>
<dbReference type="InterPro" id="IPR050068">
    <property type="entry name" value="MurA_subfamily"/>
</dbReference>
<evidence type="ECO:0000256" key="7">
    <source>
        <dbReference type="ARBA" id="ARBA00022984"/>
    </source>
</evidence>
<dbReference type="InterPro" id="IPR013792">
    <property type="entry name" value="RNA3'P_cycl/enolpyr_Trfase_a/b"/>
</dbReference>
<protein>
    <recommendedName>
        <fullName evidence="12">UDP-N-acetylglucosamine 1-carboxyvinyltransferase</fullName>
        <ecNumber evidence="12">2.5.1.7</ecNumber>
    </recommendedName>
    <alternativeName>
        <fullName evidence="12">Enoylpyruvate transferase</fullName>
    </alternativeName>
    <alternativeName>
        <fullName evidence="12">UDP-N-acetylglucosamine enolpyruvyl transferase</fullName>
        <shortName evidence="12">EPT</shortName>
    </alternativeName>
</protein>
<evidence type="ECO:0000256" key="5">
    <source>
        <dbReference type="ARBA" id="ARBA00022679"/>
    </source>
</evidence>
<evidence type="ECO:0000313" key="15">
    <source>
        <dbReference type="Proteomes" id="UP001596091"/>
    </source>
</evidence>
<dbReference type="Proteomes" id="UP001596091">
    <property type="component" value="Unassembled WGS sequence"/>
</dbReference>
<keyword evidence="9 12" id="KW-0961">Cell wall biogenesis/degradation</keyword>
<evidence type="ECO:0000256" key="9">
    <source>
        <dbReference type="ARBA" id="ARBA00023316"/>
    </source>
</evidence>
<feature type="binding site" evidence="12">
    <location>
        <position position="96"/>
    </location>
    <ligand>
        <name>UDP-N-acetyl-alpha-D-glucosamine</name>
        <dbReference type="ChEBI" id="CHEBI:57705"/>
    </ligand>
</feature>
<evidence type="ECO:0000256" key="12">
    <source>
        <dbReference type="HAMAP-Rule" id="MF_00111"/>
    </source>
</evidence>
<dbReference type="InterPro" id="IPR005750">
    <property type="entry name" value="UDP_GlcNAc_COvinyl_MurA"/>
</dbReference>
<gene>
    <name evidence="12 14" type="primary">murA</name>
    <name evidence="14" type="ORF">ACFPT7_14005</name>
</gene>
<keyword evidence="7 12" id="KW-0573">Peptidoglycan synthesis</keyword>
<feature type="binding site" evidence="12">
    <location>
        <begin position="125"/>
        <end position="129"/>
    </location>
    <ligand>
        <name>UDP-N-acetyl-alpha-D-glucosamine</name>
        <dbReference type="ChEBI" id="CHEBI:57705"/>
    </ligand>
</feature>
<name>A0ABW1EHI0_9BACT</name>
<keyword evidence="15" id="KW-1185">Reference proteome</keyword>
<comment type="similarity">
    <text evidence="10 12">Belongs to the EPSP synthase family. MurA subfamily.</text>
</comment>
<proteinExistence type="inferred from homology"/>
<feature type="modified residue" description="2-(S-cysteinyl)pyruvic acid O-phosphothioketal" evidence="12">
    <location>
        <position position="120"/>
    </location>
</feature>
<dbReference type="NCBIfam" id="TIGR01072">
    <property type="entry name" value="murA"/>
    <property type="match status" value="1"/>
</dbReference>
<keyword evidence="12" id="KW-0670">Pyruvate</keyword>
<evidence type="ECO:0000256" key="3">
    <source>
        <dbReference type="ARBA" id="ARBA00022490"/>
    </source>
</evidence>
<dbReference type="RefSeq" id="WP_263341270.1">
    <property type="nucleotide sequence ID" value="NZ_JAGSYH010000007.1"/>
</dbReference>
<feature type="binding site" evidence="12">
    <location>
        <position position="331"/>
    </location>
    <ligand>
        <name>UDP-N-acetyl-alpha-D-glucosamine</name>
        <dbReference type="ChEBI" id="CHEBI:57705"/>
    </ligand>
</feature>
<dbReference type="HAMAP" id="MF_00111">
    <property type="entry name" value="MurA"/>
    <property type="match status" value="1"/>
</dbReference>
<dbReference type="EMBL" id="JBHSPH010000004">
    <property type="protein sequence ID" value="MFC5863414.1"/>
    <property type="molecule type" value="Genomic_DNA"/>
</dbReference>
<comment type="caution">
    <text evidence="12">Lacks conserved residue(s) required for the propagation of feature annotation.</text>
</comment>
<keyword evidence="3 12" id="KW-0963">Cytoplasm</keyword>
<evidence type="ECO:0000256" key="6">
    <source>
        <dbReference type="ARBA" id="ARBA00022960"/>
    </source>
</evidence>
<feature type="binding site" evidence="12">
    <location>
        <position position="309"/>
    </location>
    <ligand>
        <name>UDP-N-acetyl-alpha-D-glucosamine</name>
        <dbReference type="ChEBI" id="CHEBI:57705"/>
    </ligand>
</feature>
<keyword evidence="4 12" id="KW-0132">Cell division</keyword>
<comment type="subcellular location">
    <subcellularLocation>
        <location evidence="1 12">Cytoplasm</location>
    </subcellularLocation>
</comment>
<dbReference type="GO" id="GO:0008760">
    <property type="term" value="F:UDP-N-acetylglucosamine 1-carboxyvinyltransferase activity"/>
    <property type="evidence" value="ECO:0007669"/>
    <property type="project" value="UniProtKB-EC"/>
</dbReference>
<dbReference type="InterPro" id="IPR001986">
    <property type="entry name" value="Enolpyruvate_Tfrase_dom"/>
</dbReference>
<evidence type="ECO:0000256" key="8">
    <source>
        <dbReference type="ARBA" id="ARBA00023306"/>
    </source>
</evidence>
<dbReference type="NCBIfam" id="NF006873">
    <property type="entry name" value="PRK09369.1"/>
    <property type="match status" value="1"/>
</dbReference>
<dbReference type="CDD" id="cd01555">
    <property type="entry name" value="UdpNAET"/>
    <property type="match status" value="1"/>
</dbReference>
<evidence type="ECO:0000256" key="4">
    <source>
        <dbReference type="ARBA" id="ARBA00022618"/>
    </source>
</evidence>
<dbReference type="PANTHER" id="PTHR43783">
    <property type="entry name" value="UDP-N-ACETYLGLUCOSAMINE 1-CARBOXYVINYLTRANSFERASE"/>
    <property type="match status" value="1"/>
</dbReference>
<keyword evidence="6 12" id="KW-0133">Cell shape</keyword>
<keyword evidence="5 12" id="KW-0808">Transferase</keyword>
<evidence type="ECO:0000256" key="11">
    <source>
        <dbReference type="ARBA" id="ARBA00047527"/>
    </source>
</evidence>
<evidence type="ECO:0000256" key="10">
    <source>
        <dbReference type="ARBA" id="ARBA00038367"/>
    </source>
</evidence>
<accession>A0ABW1EHI0</accession>
<comment type="catalytic activity">
    <reaction evidence="11 12">
        <text>phosphoenolpyruvate + UDP-N-acetyl-alpha-D-glucosamine = UDP-N-acetyl-3-O-(1-carboxyvinyl)-alpha-D-glucosamine + phosphate</text>
        <dbReference type="Rhea" id="RHEA:18681"/>
        <dbReference type="ChEBI" id="CHEBI:43474"/>
        <dbReference type="ChEBI" id="CHEBI:57705"/>
        <dbReference type="ChEBI" id="CHEBI:58702"/>
        <dbReference type="ChEBI" id="CHEBI:68483"/>
        <dbReference type="EC" id="2.5.1.7"/>
    </reaction>
</comment>
<dbReference type="InterPro" id="IPR036968">
    <property type="entry name" value="Enolpyruvate_Tfrase_sf"/>
</dbReference>
<comment type="function">
    <text evidence="12">Cell wall formation. Adds enolpyruvyl to UDP-N-acetylglucosamine.</text>
</comment>
<feature type="domain" description="Enolpyruvate transferase" evidence="13">
    <location>
        <begin position="6"/>
        <end position="410"/>
    </location>
</feature>
<evidence type="ECO:0000259" key="13">
    <source>
        <dbReference type="Pfam" id="PF00275"/>
    </source>
</evidence>
<dbReference type="SUPFAM" id="SSF55205">
    <property type="entry name" value="EPT/RTPC-like"/>
    <property type="match status" value="1"/>
</dbReference>
<sequence>MDKFVVRGGNPLVGTIRVSGAKNSALPCMAAAILTEDRVILENIPQVHDIETERKLLASMGAEVELGYGRAQHRTTISCRNLSDPVAKYEIVKTMRASALVLGPLVARCGMARVAMPGGCAIGGRPIDLHLKGLEKMGAEIVQEHGYLEARAPRLKGAHIVFDKITVTGTEDLLMAAVLADGETLMENCAREPEVTDLAALLTAMGAQIEGAGTSTIRVKGVTKLHGAQHRINPDRIEAGTFLVAGAITKGDLIVANCNPAHVGAVIGKLQEAGARVEILGNDSIRVRSDGALKAADISTQEYPGFPTDMQAQYMALATQAEGTSQIQENIFENRFMHVQELVRMGANIAVDGRTATVRGGTHLSAAAVMCSDLRASASLVLAALVADGESILDRVYHMDRGYERIEEKLRGVGAQIRRMGNVFSRKEEPVAAV</sequence>
<reference evidence="15" key="1">
    <citation type="journal article" date="2019" name="Int. J. Syst. Evol. Microbiol.">
        <title>The Global Catalogue of Microorganisms (GCM) 10K type strain sequencing project: providing services to taxonomists for standard genome sequencing and annotation.</title>
        <authorList>
            <consortium name="The Broad Institute Genomics Platform"/>
            <consortium name="The Broad Institute Genome Sequencing Center for Infectious Disease"/>
            <person name="Wu L."/>
            <person name="Ma J."/>
        </authorList>
    </citation>
    <scope>NUCLEOTIDE SEQUENCE [LARGE SCALE GENOMIC DNA]</scope>
    <source>
        <strain evidence="15">JCM 4087</strain>
    </source>
</reference>
<evidence type="ECO:0000313" key="14">
    <source>
        <dbReference type="EMBL" id="MFC5863414.1"/>
    </source>
</evidence>
<dbReference type="Pfam" id="PF00275">
    <property type="entry name" value="EPSP_synthase"/>
    <property type="match status" value="1"/>
</dbReference>
<comment type="caution">
    <text evidence="14">The sequence shown here is derived from an EMBL/GenBank/DDBJ whole genome shotgun (WGS) entry which is preliminary data.</text>
</comment>
<organism evidence="14 15">
    <name type="scientific">Acidicapsa dinghuensis</name>
    <dbReference type="NCBI Taxonomy" id="2218256"/>
    <lineage>
        <taxon>Bacteria</taxon>
        <taxon>Pseudomonadati</taxon>
        <taxon>Acidobacteriota</taxon>
        <taxon>Terriglobia</taxon>
        <taxon>Terriglobales</taxon>
        <taxon>Acidobacteriaceae</taxon>
        <taxon>Acidicapsa</taxon>
    </lineage>
</organism>
<dbReference type="EC" id="2.5.1.7" evidence="12"/>
<comment type="pathway">
    <text evidence="2 12">Cell wall biogenesis; peptidoglycan biosynthesis.</text>
</comment>
<keyword evidence="8 12" id="KW-0131">Cell cycle</keyword>
<evidence type="ECO:0000256" key="1">
    <source>
        <dbReference type="ARBA" id="ARBA00004496"/>
    </source>
</evidence>
<feature type="binding site" evidence="12">
    <location>
        <begin position="22"/>
        <end position="23"/>
    </location>
    <ligand>
        <name>phosphoenolpyruvate</name>
        <dbReference type="ChEBI" id="CHEBI:58702"/>
    </ligand>
</feature>